<dbReference type="EMBL" id="CAJPVI010000022">
    <property type="protein sequence ID" value="CAG2150321.1"/>
    <property type="molecule type" value="Genomic_DNA"/>
</dbReference>
<reference evidence="1 2" key="1">
    <citation type="submission" date="2021-03" db="EMBL/GenBank/DDBJ databases">
        <authorList>
            <person name="Peeters C."/>
        </authorList>
    </citation>
    <scope>NUCLEOTIDE SEQUENCE [LARGE SCALE GENOMIC DNA]</scope>
    <source>
        <strain evidence="1 2">LMG 26411</strain>
    </source>
</reference>
<sequence length="37" mass="4191">MNKIGFIGMRSARCDRAARVKAFAHRSWFSPEHTLAA</sequence>
<accession>A0ABM8TK06</accession>
<evidence type="ECO:0000313" key="1">
    <source>
        <dbReference type="EMBL" id="CAG2150321.1"/>
    </source>
</evidence>
<dbReference type="Proteomes" id="UP000672657">
    <property type="component" value="Unassembled WGS sequence"/>
</dbReference>
<comment type="caution">
    <text evidence="1">The sequence shown here is derived from an EMBL/GenBank/DDBJ whole genome shotgun (WGS) entry which is preliminary data.</text>
</comment>
<proteinExistence type="predicted"/>
<gene>
    <name evidence="1" type="ORF">LMG26411_03714</name>
</gene>
<organism evidence="1 2">
    <name type="scientific">Cupriavidus numazuensis</name>
    <dbReference type="NCBI Taxonomy" id="221992"/>
    <lineage>
        <taxon>Bacteria</taxon>
        <taxon>Pseudomonadati</taxon>
        <taxon>Pseudomonadota</taxon>
        <taxon>Betaproteobacteria</taxon>
        <taxon>Burkholderiales</taxon>
        <taxon>Burkholderiaceae</taxon>
        <taxon>Cupriavidus</taxon>
    </lineage>
</organism>
<name>A0ABM8TK06_9BURK</name>
<evidence type="ECO:0000313" key="2">
    <source>
        <dbReference type="Proteomes" id="UP000672657"/>
    </source>
</evidence>
<keyword evidence="2" id="KW-1185">Reference proteome</keyword>
<protein>
    <submittedName>
        <fullName evidence="1">Uncharacterized protein</fullName>
    </submittedName>
</protein>